<proteinExistence type="inferred from homology"/>
<dbReference type="InterPro" id="IPR008927">
    <property type="entry name" value="6-PGluconate_DH-like_C_sf"/>
</dbReference>
<protein>
    <submittedName>
        <fullName evidence="6">3-hydroxyisobutyrate dehydrogenase</fullName>
    </submittedName>
</protein>
<keyword evidence="2" id="KW-0560">Oxidoreductase</keyword>
<dbReference type="InterPro" id="IPR029154">
    <property type="entry name" value="HIBADH-like_NADP-bd"/>
</dbReference>
<feature type="domain" description="3-hydroxyisobutyrate dehydrogenase-like NAD-binding" evidence="5">
    <location>
        <begin position="167"/>
        <end position="288"/>
    </location>
</feature>
<dbReference type="PANTHER" id="PTHR22981">
    <property type="entry name" value="3-HYDROXYISOBUTYRATE DEHYDROGENASE-RELATED"/>
    <property type="match status" value="1"/>
</dbReference>
<dbReference type="PROSITE" id="PS00895">
    <property type="entry name" value="3_HYDROXYISOBUT_DH"/>
    <property type="match status" value="1"/>
</dbReference>
<reference evidence="6 7" key="1">
    <citation type="journal article" date="2001" name="Int. J. Syst. Evol. Microbiol.">
        <title>Agreia bicolorata gen. nov., sp. nov., to accommodate actinobacteria isolated from narrow reed grass infected by the nematode Heteroanguina graminophila.</title>
        <authorList>
            <person name="Evtushenko L.I."/>
            <person name="Dorofeeva L.V."/>
            <person name="Dobrovolskaya T.G."/>
            <person name="Streshinskaya G.M."/>
            <person name="Subbotin S.A."/>
            <person name="Tiedje J.M."/>
        </authorList>
    </citation>
    <scope>NUCLEOTIDE SEQUENCE [LARGE SCALE GENOMIC DNA]</scope>
    <source>
        <strain evidence="6 7">VKM Ac-1804</strain>
    </source>
</reference>
<comment type="caution">
    <text evidence="6">The sequence shown here is derived from an EMBL/GenBank/DDBJ whole genome shotgun (WGS) entry which is preliminary data.</text>
</comment>
<evidence type="ECO:0000313" key="7">
    <source>
        <dbReference type="Proteomes" id="UP000032503"/>
    </source>
</evidence>
<keyword evidence="3" id="KW-0520">NAD</keyword>
<dbReference type="InterPro" id="IPR002204">
    <property type="entry name" value="3-OH-isobutyrate_DH-rel_CS"/>
</dbReference>
<dbReference type="InterPro" id="IPR006115">
    <property type="entry name" value="6PGDH_NADP-bd"/>
</dbReference>
<dbReference type="PANTHER" id="PTHR22981:SF7">
    <property type="entry name" value="3-HYDROXYISOBUTYRATE DEHYDROGENASE, MITOCHONDRIAL"/>
    <property type="match status" value="1"/>
</dbReference>
<dbReference type="InterPro" id="IPR036291">
    <property type="entry name" value="NAD(P)-bd_dom_sf"/>
</dbReference>
<comment type="similarity">
    <text evidence="1">Belongs to the HIBADH-related family.</text>
</comment>
<dbReference type="Proteomes" id="UP000032503">
    <property type="component" value="Unassembled WGS sequence"/>
</dbReference>
<sequence>MTQPDTSVSFIGLGNMGNPMASRLVAAGYRVTGFDLAESARDTLAESGGTPATSAADAVAGSDVVILMLPNSSVVEAVLSDESVLSALAAGAIVVDMSSSEPLRSRALAQRLAADGIRFVDAPVSGGVTGARAGSLTIMVGGSTDDAAAVEGVLSALGRPTRVGEVGAGHAAKALNNLLSATHLWATSEAVLAGERFGLDPAVLLGVFNSSSGRSGSTENKWPNFVLTDSYDSGFGLGLMLKDMRIAVDLAEELGAPSVLGRTAVERWQRASDSLGQGADHTEVARWLRQNPLQGGAMD</sequence>
<dbReference type="PIRSF" id="PIRSF000103">
    <property type="entry name" value="HIBADH"/>
    <property type="match status" value="1"/>
</dbReference>
<evidence type="ECO:0000259" key="4">
    <source>
        <dbReference type="Pfam" id="PF03446"/>
    </source>
</evidence>
<evidence type="ECO:0000313" key="6">
    <source>
        <dbReference type="EMBL" id="KJC64839.1"/>
    </source>
</evidence>
<keyword evidence="7" id="KW-1185">Reference proteome</keyword>
<dbReference type="InterPro" id="IPR013328">
    <property type="entry name" value="6PGD_dom2"/>
</dbReference>
<gene>
    <name evidence="6" type="ORF">TZ00_04005</name>
</gene>
<dbReference type="SUPFAM" id="SSF48179">
    <property type="entry name" value="6-phosphogluconate dehydrogenase C-terminal domain-like"/>
    <property type="match status" value="1"/>
</dbReference>
<accession>A0ABR5CGV3</accession>
<dbReference type="Pfam" id="PF03446">
    <property type="entry name" value="NAD_binding_2"/>
    <property type="match status" value="1"/>
</dbReference>
<dbReference type="InterPro" id="IPR015815">
    <property type="entry name" value="HIBADH-related"/>
</dbReference>
<dbReference type="Pfam" id="PF14833">
    <property type="entry name" value="NAD_binding_11"/>
    <property type="match status" value="1"/>
</dbReference>
<organism evidence="6 7">
    <name type="scientific">Agreia bicolorata</name>
    <dbReference type="NCBI Taxonomy" id="110935"/>
    <lineage>
        <taxon>Bacteria</taxon>
        <taxon>Bacillati</taxon>
        <taxon>Actinomycetota</taxon>
        <taxon>Actinomycetes</taxon>
        <taxon>Micrococcales</taxon>
        <taxon>Microbacteriaceae</taxon>
        <taxon>Agreia</taxon>
    </lineage>
</organism>
<dbReference type="SUPFAM" id="SSF51735">
    <property type="entry name" value="NAD(P)-binding Rossmann-fold domains"/>
    <property type="match status" value="1"/>
</dbReference>
<dbReference type="Gene3D" id="3.40.50.720">
    <property type="entry name" value="NAD(P)-binding Rossmann-like Domain"/>
    <property type="match status" value="1"/>
</dbReference>
<evidence type="ECO:0000256" key="1">
    <source>
        <dbReference type="ARBA" id="ARBA00009080"/>
    </source>
</evidence>
<evidence type="ECO:0000256" key="2">
    <source>
        <dbReference type="ARBA" id="ARBA00023002"/>
    </source>
</evidence>
<evidence type="ECO:0000256" key="3">
    <source>
        <dbReference type="ARBA" id="ARBA00023027"/>
    </source>
</evidence>
<dbReference type="RefSeq" id="WP_044439534.1">
    <property type="nucleotide sequence ID" value="NZ_JYFC01000002.1"/>
</dbReference>
<dbReference type="EMBL" id="JYFC01000002">
    <property type="protein sequence ID" value="KJC64839.1"/>
    <property type="molecule type" value="Genomic_DNA"/>
</dbReference>
<evidence type="ECO:0000259" key="5">
    <source>
        <dbReference type="Pfam" id="PF14833"/>
    </source>
</evidence>
<name>A0ABR5CGV3_9MICO</name>
<dbReference type="Gene3D" id="1.10.1040.10">
    <property type="entry name" value="N-(1-d-carboxylethyl)-l-norvaline Dehydrogenase, domain 2"/>
    <property type="match status" value="1"/>
</dbReference>
<feature type="domain" description="6-phosphogluconate dehydrogenase NADP-binding" evidence="4">
    <location>
        <begin position="8"/>
        <end position="159"/>
    </location>
</feature>